<comment type="caution">
    <text evidence="1">The sequence shown here is derived from an EMBL/GenBank/DDBJ whole genome shotgun (WGS) entry which is preliminary data.</text>
</comment>
<organism evidence="1 2">
    <name type="scientific">Trichonephila clavata</name>
    <name type="common">Joro spider</name>
    <name type="synonym">Nephila clavata</name>
    <dbReference type="NCBI Taxonomy" id="2740835"/>
    <lineage>
        <taxon>Eukaryota</taxon>
        <taxon>Metazoa</taxon>
        <taxon>Ecdysozoa</taxon>
        <taxon>Arthropoda</taxon>
        <taxon>Chelicerata</taxon>
        <taxon>Arachnida</taxon>
        <taxon>Araneae</taxon>
        <taxon>Araneomorphae</taxon>
        <taxon>Entelegynae</taxon>
        <taxon>Araneoidea</taxon>
        <taxon>Nephilidae</taxon>
        <taxon>Trichonephila</taxon>
    </lineage>
</organism>
<name>A0A8X6FU88_TRICU</name>
<gene>
    <name evidence="1" type="ORF">TNCT_158091</name>
</gene>
<evidence type="ECO:0000313" key="1">
    <source>
        <dbReference type="EMBL" id="GFQ88542.1"/>
    </source>
</evidence>
<protein>
    <submittedName>
        <fullName evidence="1">Uncharacterized protein</fullName>
    </submittedName>
</protein>
<dbReference type="AlphaFoldDB" id="A0A8X6FU88"/>
<dbReference type="EMBL" id="BMAO01023407">
    <property type="protein sequence ID" value="GFQ88542.1"/>
    <property type="molecule type" value="Genomic_DNA"/>
</dbReference>
<proteinExistence type="predicted"/>
<reference evidence="1" key="1">
    <citation type="submission" date="2020-07" db="EMBL/GenBank/DDBJ databases">
        <title>Multicomponent nature underlies the extraordinary mechanical properties of spider dragline silk.</title>
        <authorList>
            <person name="Kono N."/>
            <person name="Nakamura H."/>
            <person name="Mori M."/>
            <person name="Yoshida Y."/>
            <person name="Ohtoshi R."/>
            <person name="Malay A.D."/>
            <person name="Moran D.A.P."/>
            <person name="Tomita M."/>
            <person name="Numata K."/>
            <person name="Arakawa K."/>
        </authorList>
    </citation>
    <scope>NUCLEOTIDE SEQUENCE</scope>
</reference>
<keyword evidence="2" id="KW-1185">Reference proteome</keyword>
<accession>A0A8X6FU88</accession>
<dbReference type="Proteomes" id="UP000887116">
    <property type="component" value="Unassembled WGS sequence"/>
</dbReference>
<sequence>MRAASGKTRLVGVGVVDRWIYWRSNTGIRVSSPSHLYDVGKQLLRREFRSGVMRGTESGQDLKWKEKEGGEEGEVGRPQAGVIKICLVYLLKQLHVCVDQE</sequence>
<evidence type="ECO:0000313" key="2">
    <source>
        <dbReference type="Proteomes" id="UP000887116"/>
    </source>
</evidence>